<dbReference type="STRING" id="1330018.A0A167IF54"/>
<dbReference type="PROSITE" id="PS50088">
    <property type="entry name" value="ANK_REPEAT"/>
    <property type="match status" value="2"/>
</dbReference>
<keyword evidence="4" id="KW-1133">Transmembrane helix</keyword>
<dbReference type="InterPro" id="IPR002909">
    <property type="entry name" value="IPT_dom"/>
</dbReference>
<keyword evidence="7" id="KW-1185">Reference proteome</keyword>
<dbReference type="InterPro" id="IPR036770">
    <property type="entry name" value="Ankyrin_rpt-contain_sf"/>
</dbReference>
<dbReference type="Gene3D" id="2.60.40.10">
    <property type="entry name" value="Immunoglobulins"/>
    <property type="match status" value="1"/>
</dbReference>
<dbReference type="PANTHER" id="PTHR23335">
    <property type="entry name" value="CALMODULIN-BINDING TRANSCRIPTION ACTIVATOR CAMTA"/>
    <property type="match status" value="1"/>
</dbReference>
<keyword evidence="1 2" id="KW-0040">ANK repeat</keyword>
<feature type="transmembrane region" description="Helical" evidence="4">
    <location>
        <begin position="901"/>
        <end position="919"/>
    </location>
</feature>
<evidence type="ECO:0000256" key="3">
    <source>
        <dbReference type="SAM" id="MobiDB-lite"/>
    </source>
</evidence>
<feature type="region of interest" description="Disordered" evidence="3">
    <location>
        <begin position="134"/>
        <end position="156"/>
    </location>
</feature>
<accession>A0A167IF54</accession>
<feature type="repeat" description="ANK" evidence="2">
    <location>
        <begin position="568"/>
        <end position="600"/>
    </location>
</feature>
<dbReference type="CDD" id="cd00102">
    <property type="entry name" value="IPT"/>
    <property type="match status" value="1"/>
</dbReference>
<feature type="repeat" description="ANK" evidence="2">
    <location>
        <begin position="535"/>
        <end position="567"/>
    </location>
</feature>
<evidence type="ECO:0000259" key="5">
    <source>
        <dbReference type="SMART" id="SM00429"/>
    </source>
</evidence>
<dbReference type="Pfam" id="PF01833">
    <property type="entry name" value="TIG"/>
    <property type="match status" value="1"/>
</dbReference>
<dbReference type="GO" id="GO:0003690">
    <property type="term" value="F:double-stranded DNA binding"/>
    <property type="evidence" value="ECO:0007669"/>
    <property type="project" value="TreeGrafter"/>
</dbReference>
<protein>
    <recommendedName>
        <fullName evidence="5">IPT/TIG domain-containing protein</fullName>
    </recommendedName>
</protein>
<dbReference type="AlphaFoldDB" id="A0A167IF54"/>
<evidence type="ECO:0000313" key="7">
    <source>
        <dbReference type="Proteomes" id="UP000076738"/>
    </source>
</evidence>
<evidence type="ECO:0000256" key="4">
    <source>
        <dbReference type="SAM" id="Phobius"/>
    </source>
</evidence>
<dbReference type="GO" id="GO:0006357">
    <property type="term" value="P:regulation of transcription by RNA polymerase II"/>
    <property type="evidence" value="ECO:0007669"/>
    <property type="project" value="TreeGrafter"/>
</dbReference>
<feature type="region of interest" description="Disordered" evidence="3">
    <location>
        <begin position="249"/>
        <end position="300"/>
    </location>
</feature>
<evidence type="ECO:0000313" key="6">
    <source>
        <dbReference type="EMBL" id="KZO92586.1"/>
    </source>
</evidence>
<keyword evidence="4" id="KW-0472">Membrane</keyword>
<dbReference type="Pfam" id="PF25603">
    <property type="entry name" value="SPT23_MGA2_DBD"/>
    <property type="match status" value="1"/>
</dbReference>
<dbReference type="SMART" id="SM00248">
    <property type="entry name" value="ANK"/>
    <property type="match status" value="2"/>
</dbReference>
<dbReference type="InterPro" id="IPR014756">
    <property type="entry name" value="Ig_E-set"/>
</dbReference>
<dbReference type="Pfam" id="PF12796">
    <property type="entry name" value="Ank_2"/>
    <property type="match status" value="1"/>
</dbReference>
<dbReference type="SMART" id="SM00429">
    <property type="entry name" value="IPT"/>
    <property type="match status" value="1"/>
</dbReference>
<dbReference type="InterPro" id="IPR002110">
    <property type="entry name" value="Ankyrin_rpt"/>
</dbReference>
<dbReference type="Gene3D" id="1.25.40.20">
    <property type="entry name" value="Ankyrin repeat-containing domain"/>
    <property type="match status" value="1"/>
</dbReference>
<gene>
    <name evidence="6" type="ORF">CALVIDRAFT_540853</name>
</gene>
<sequence>MPEFIGSDSSQHEDVAYPSPTVSGLKVALPSLPSIGAKSRVETQIKVVLQVTMPDGDPLAGYRVGTWKYIKLEKGTALRKRRRNNAKNPTEPNPEEVLQLVATVHPASQPHLTAYRCASCHQREVKRMARKLALRVRPPPSPSPSPDGSDHSKNCDNVEEELDDKRMIVFNCTDLQELRDGEVSLPTRLVCYCRHHREKVGFIVVFQLFAEGGRLVAEGRSPPIMITDDHKTRNPTDSESLSALRQIGFVSAPEEAMSKRKTPTDDSAESQQEHRPRKKNRSAAPTPPEDMQWTSPTHMPMSLPLTPISALGANHALPTLPPIFPFPEALSGTMPLQQGPMPTSPKILRLVPPTGPVAGGIEVTLLGQAFSLTTAPVFGNVPATSWVPYGENVMVCILPPSPCPGPVRVTLQGVDPVLGEEPAIFCYEDQSDKALMELALLVVGMKMNGRMDTARDVAMQIILTGRSVGSEDSTMSDADGLPYGQSAYEVPRFAHASQAAGHDFQSTVMSLMRLLEAPLPSNSANAPYLSLTSPTGLTLLHLAVILNFHRLCGQLLSLGIDPDVRDVNGYTALHFAALRGRVRCARLLLDANADVSIVQGLGLTAADVARACDELDVLELCEEYAHTDNYDGVDADESAEDGLSDVSAGMSMENDDTSESEDIGLVLAPIRSDIRDATSTAASPSMLLPSTVACEIENLPPLPDDSDTDLLEQIEQNPNTAPPPYSYWPSTLVDYSAALLQKALLQLQTPQYATPWKKMPSVVPTVPWEKMAEQLHLPAMPFIFHVGVPSWPSSLTWPSGVPNQDGEKIASAAGRVQVGTTWWQRQDAGKSSKAEKADVRVGRPSLKSDALSAATTEIVSAPSKNARRVRYDEIDVTDGEINSFAYQASMVGRRVHRNDRMLVLFWIPILIIVLSWAVWQSLPYAYFALQVGSRAVSSRLIQI</sequence>
<organism evidence="6 7">
    <name type="scientific">Calocera viscosa (strain TUFC12733)</name>
    <dbReference type="NCBI Taxonomy" id="1330018"/>
    <lineage>
        <taxon>Eukaryota</taxon>
        <taxon>Fungi</taxon>
        <taxon>Dikarya</taxon>
        <taxon>Basidiomycota</taxon>
        <taxon>Agaricomycotina</taxon>
        <taxon>Dacrymycetes</taxon>
        <taxon>Dacrymycetales</taxon>
        <taxon>Dacrymycetaceae</taxon>
        <taxon>Calocera</taxon>
    </lineage>
</organism>
<evidence type="ECO:0000256" key="2">
    <source>
        <dbReference type="PROSITE-ProRule" id="PRU00023"/>
    </source>
</evidence>
<dbReference type="EMBL" id="KV417309">
    <property type="protein sequence ID" value="KZO92586.1"/>
    <property type="molecule type" value="Genomic_DNA"/>
</dbReference>
<name>A0A167IF54_CALVF</name>
<dbReference type="PANTHER" id="PTHR23335:SF1">
    <property type="entry name" value="CALMODULIN-BINDING TRANSCRIPTION ACTIVATOR, ISOFORM F"/>
    <property type="match status" value="1"/>
</dbReference>
<proteinExistence type="predicted"/>
<dbReference type="PROSITE" id="PS50297">
    <property type="entry name" value="ANK_REP_REGION"/>
    <property type="match status" value="1"/>
</dbReference>
<dbReference type="GO" id="GO:0005634">
    <property type="term" value="C:nucleus"/>
    <property type="evidence" value="ECO:0007669"/>
    <property type="project" value="TreeGrafter"/>
</dbReference>
<dbReference type="InterPro" id="IPR013783">
    <property type="entry name" value="Ig-like_fold"/>
</dbReference>
<dbReference type="Proteomes" id="UP000076738">
    <property type="component" value="Unassembled WGS sequence"/>
</dbReference>
<dbReference type="SUPFAM" id="SSF48403">
    <property type="entry name" value="Ankyrin repeat"/>
    <property type="match status" value="1"/>
</dbReference>
<reference evidence="6 7" key="1">
    <citation type="journal article" date="2016" name="Mol. Biol. Evol.">
        <title>Comparative Genomics of Early-Diverging Mushroom-Forming Fungi Provides Insights into the Origins of Lignocellulose Decay Capabilities.</title>
        <authorList>
            <person name="Nagy L.G."/>
            <person name="Riley R."/>
            <person name="Tritt A."/>
            <person name="Adam C."/>
            <person name="Daum C."/>
            <person name="Floudas D."/>
            <person name="Sun H."/>
            <person name="Yadav J.S."/>
            <person name="Pangilinan J."/>
            <person name="Larsson K.H."/>
            <person name="Matsuura K."/>
            <person name="Barry K."/>
            <person name="Labutti K."/>
            <person name="Kuo R."/>
            <person name="Ohm R.A."/>
            <person name="Bhattacharya S.S."/>
            <person name="Shirouzu T."/>
            <person name="Yoshinaga Y."/>
            <person name="Martin F.M."/>
            <person name="Grigoriev I.V."/>
            <person name="Hibbett D.S."/>
        </authorList>
    </citation>
    <scope>NUCLEOTIDE SEQUENCE [LARGE SCALE GENOMIC DNA]</scope>
    <source>
        <strain evidence="6 7">TUFC12733</strain>
    </source>
</reference>
<keyword evidence="4" id="KW-0812">Transmembrane</keyword>
<feature type="domain" description="IPT/TIG" evidence="5">
    <location>
        <begin position="344"/>
        <end position="428"/>
    </location>
</feature>
<dbReference type="SUPFAM" id="SSF81296">
    <property type="entry name" value="E set domains"/>
    <property type="match status" value="1"/>
</dbReference>
<evidence type="ECO:0000256" key="1">
    <source>
        <dbReference type="ARBA" id="ARBA00023043"/>
    </source>
</evidence>
<dbReference type="InterPro" id="IPR057962">
    <property type="entry name" value="SPT23_MGA2_DBD"/>
</dbReference>
<dbReference type="GO" id="GO:0003712">
    <property type="term" value="F:transcription coregulator activity"/>
    <property type="evidence" value="ECO:0007669"/>
    <property type="project" value="TreeGrafter"/>
</dbReference>
<dbReference type="OrthoDB" id="71307at2759"/>